<dbReference type="Pfam" id="PF14292">
    <property type="entry name" value="SusE"/>
    <property type="match status" value="1"/>
</dbReference>
<feature type="chain" id="PRO_5015925183" evidence="1">
    <location>
        <begin position="20"/>
        <end position="284"/>
    </location>
</feature>
<dbReference type="PROSITE" id="PS51257">
    <property type="entry name" value="PROKAR_LIPOPROTEIN"/>
    <property type="match status" value="1"/>
</dbReference>
<feature type="signal peptide" evidence="1">
    <location>
        <begin position="1"/>
        <end position="19"/>
    </location>
</feature>
<dbReference type="Proteomes" id="UP000249720">
    <property type="component" value="Unassembled WGS sequence"/>
</dbReference>
<organism evidence="3 4">
    <name type="scientific">Hydrotalea sandarakina</name>
    <dbReference type="NCBI Taxonomy" id="1004304"/>
    <lineage>
        <taxon>Bacteria</taxon>
        <taxon>Pseudomonadati</taxon>
        <taxon>Bacteroidota</taxon>
        <taxon>Chitinophagia</taxon>
        <taxon>Chitinophagales</taxon>
        <taxon>Chitinophagaceae</taxon>
        <taxon>Hydrotalea</taxon>
    </lineage>
</organism>
<evidence type="ECO:0000313" key="3">
    <source>
        <dbReference type="EMBL" id="PZX62342.1"/>
    </source>
</evidence>
<name>A0A2W7TGC0_9BACT</name>
<proteinExistence type="predicted"/>
<evidence type="ECO:0000313" key="4">
    <source>
        <dbReference type="Proteomes" id="UP000249720"/>
    </source>
</evidence>
<dbReference type="RefSeq" id="WP_146250452.1">
    <property type="nucleotide sequence ID" value="NZ_QKZV01000005.1"/>
</dbReference>
<reference evidence="3 4" key="1">
    <citation type="submission" date="2018-06" db="EMBL/GenBank/DDBJ databases">
        <title>Genomic Encyclopedia of Archaeal and Bacterial Type Strains, Phase II (KMG-II): from individual species to whole genera.</title>
        <authorList>
            <person name="Goeker M."/>
        </authorList>
    </citation>
    <scope>NUCLEOTIDE SEQUENCE [LARGE SCALE GENOMIC DNA]</scope>
    <source>
        <strain evidence="3 4">DSM 23241</strain>
    </source>
</reference>
<dbReference type="OrthoDB" id="975117at2"/>
<protein>
    <submittedName>
        <fullName evidence="3">SusE-like outer membrane protein</fullName>
    </submittedName>
</protein>
<evidence type="ECO:0000259" key="2">
    <source>
        <dbReference type="Pfam" id="PF14292"/>
    </source>
</evidence>
<sequence>MKTIFAKLLLFGIAVALFASCKKDDAIDTFQGGTAPVLTASVTGNIPLSYTTANNTALTLNWTNPNYMFTSGISSQNVTYLIEIDTTGSNFTNPNRQTVSVSPDLSITFTQSQFNDYLLNQLGLAAGVQHNLEIRVTSSINSVKATNLVSNVLKFTATPYAIPPKVQPPTSGQLYLIGGDPKLNSWGNPVPTPGLQFTQVTPTLYTITVQMSGGDNTSPNNQFLFIPVNGSWSHKYATNSSLNPTETGGGFGYDLSDNFPGPSQPGTYTITVDFQKGKYTVVKQ</sequence>
<comment type="caution">
    <text evidence="3">The sequence shown here is derived from an EMBL/GenBank/DDBJ whole genome shotgun (WGS) entry which is preliminary data.</text>
</comment>
<evidence type="ECO:0000256" key="1">
    <source>
        <dbReference type="SAM" id="SignalP"/>
    </source>
</evidence>
<dbReference type="AlphaFoldDB" id="A0A2W7TGC0"/>
<keyword evidence="1" id="KW-0732">Signal</keyword>
<dbReference type="EMBL" id="QKZV01000005">
    <property type="protein sequence ID" value="PZX62342.1"/>
    <property type="molecule type" value="Genomic_DNA"/>
</dbReference>
<feature type="domain" description="SusE outer membrane protein" evidence="2">
    <location>
        <begin position="24"/>
        <end position="136"/>
    </location>
</feature>
<dbReference type="Gene3D" id="2.60.40.3620">
    <property type="match status" value="1"/>
</dbReference>
<accession>A0A2W7TGC0</accession>
<dbReference type="InterPro" id="IPR025970">
    <property type="entry name" value="SusE"/>
</dbReference>
<gene>
    <name evidence="3" type="ORF">LX80_01824</name>
</gene>
<keyword evidence="4" id="KW-1185">Reference proteome</keyword>